<organism evidence="2 3">
    <name type="scientific">Kingella kingae</name>
    <dbReference type="NCBI Taxonomy" id="504"/>
    <lineage>
        <taxon>Bacteria</taxon>
        <taxon>Pseudomonadati</taxon>
        <taxon>Pseudomonadota</taxon>
        <taxon>Betaproteobacteria</taxon>
        <taxon>Neisseriales</taxon>
        <taxon>Neisseriaceae</taxon>
        <taxon>Kingella</taxon>
    </lineage>
</organism>
<accession>A0AAX2J349</accession>
<dbReference type="Pfam" id="PF08238">
    <property type="entry name" value="Sel1"/>
    <property type="match status" value="1"/>
</dbReference>
<dbReference type="GeneID" id="93262049"/>
<reference evidence="2 3" key="1">
    <citation type="submission" date="2018-06" db="EMBL/GenBank/DDBJ databases">
        <authorList>
            <consortium name="Pathogen Informatics"/>
            <person name="Doyle S."/>
        </authorList>
    </citation>
    <scope>NUCLEOTIDE SEQUENCE [LARGE SCALE GENOMIC DNA]</scope>
    <source>
        <strain evidence="2 3">NCTC10529</strain>
    </source>
</reference>
<keyword evidence="1" id="KW-0732">Signal</keyword>
<dbReference type="Gene3D" id="1.25.40.10">
    <property type="entry name" value="Tetratricopeptide repeat domain"/>
    <property type="match status" value="1"/>
</dbReference>
<gene>
    <name evidence="2" type="ORF">NCTC10529_00738</name>
</gene>
<evidence type="ECO:0000313" key="3">
    <source>
        <dbReference type="Proteomes" id="UP000248598"/>
    </source>
</evidence>
<dbReference type="KEGG" id="kki:KKKWG1_0542"/>
<dbReference type="InterPro" id="IPR011990">
    <property type="entry name" value="TPR-like_helical_dom_sf"/>
</dbReference>
<feature type="signal peptide" evidence="1">
    <location>
        <begin position="1"/>
        <end position="19"/>
    </location>
</feature>
<dbReference type="AlphaFoldDB" id="A0AAX2J349"/>
<dbReference type="SMART" id="SM00671">
    <property type="entry name" value="SEL1"/>
    <property type="match status" value="1"/>
</dbReference>
<dbReference type="SUPFAM" id="SSF81901">
    <property type="entry name" value="HCP-like"/>
    <property type="match status" value="1"/>
</dbReference>
<dbReference type="EMBL" id="LS483426">
    <property type="protein sequence ID" value="SQH24550.1"/>
    <property type="molecule type" value="Genomic_DNA"/>
</dbReference>
<feature type="chain" id="PRO_5043881081" evidence="1">
    <location>
        <begin position="20"/>
        <end position="117"/>
    </location>
</feature>
<dbReference type="RefSeq" id="WP_003785123.1">
    <property type="nucleotide sequence ID" value="NZ_CP045141.1"/>
</dbReference>
<protein>
    <submittedName>
        <fullName evidence="2">Sel1 repeat</fullName>
    </submittedName>
</protein>
<evidence type="ECO:0000256" key="1">
    <source>
        <dbReference type="SAM" id="SignalP"/>
    </source>
</evidence>
<evidence type="ECO:0000313" key="2">
    <source>
        <dbReference type="EMBL" id="SQH24550.1"/>
    </source>
</evidence>
<dbReference type="Proteomes" id="UP000248598">
    <property type="component" value="Chromosome 1"/>
</dbReference>
<proteinExistence type="predicted"/>
<sequence length="117" mass="12606">MKKIAIFLASVCLASSLHAQTPRTEAEVYAYRQAMQSANRDLQSGNVQAAFATIKAQAELGFVEAQYILATLYHDGEGTAQDIAQAKLWYERAAAQADNAEIAALAQQALDELASSK</sequence>
<name>A0AAX2J349_KINKI</name>
<dbReference type="InterPro" id="IPR006597">
    <property type="entry name" value="Sel1-like"/>
</dbReference>